<dbReference type="Pfam" id="PF01408">
    <property type="entry name" value="GFO_IDH_MocA"/>
    <property type="match status" value="1"/>
</dbReference>
<organism evidence="2 3">
    <name type="scientific">Staphylococcus felis</name>
    <dbReference type="NCBI Taxonomy" id="46127"/>
    <lineage>
        <taxon>Bacteria</taxon>
        <taxon>Bacillati</taxon>
        <taxon>Bacillota</taxon>
        <taxon>Bacilli</taxon>
        <taxon>Bacillales</taxon>
        <taxon>Staphylococcaceae</taxon>
        <taxon>Staphylococcus</taxon>
    </lineage>
</organism>
<dbReference type="InterPro" id="IPR036291">
    <property type="entry name" value="NAD(P)-bd_dom_sf"/>
</dbReference>
<dbReference type="EMBL" id="JAEDAQ010000004">
    <property type="protein sequence ID" value="MBH9580495.1"/>
    <property type="molecule type" value="Genomic_DNA"/>
</dbReference>
<dbReference type="InterPro" id="IPR051450">
    <property type="entry name" value="Gfo/Idh/MocA_Oxidoreductases"/>
</dbReference>
<dbReference type="Proteomes" id="UP000597038">
    <property type="component" value="Unassembled WGS sequence"/>
</dbReference>
<dbReference type="InterPro" id="IPR000683">
    <property type="entry name" value="Gfo/Idh/MocA-like_OxRdtase_N"/>
</dbReference>
<dbReference type="Gene3D" id="3.40.50.720">
    <property type="entry name" value="NAD(P)-binding Rossmann-like Domain"/>
    <property type="match status" value="1"/>
</dbReference>
<comment type="caution">
    <text evidence="2">The sequence shown here is derived from an EMBL/GenBank/DDBJ whole genome shotgun (WGS) entry which is preliminary data.</text>
</comment>
<reference evidence="2 3" key="1">
    <citation type="submission" date="2020-12" db="EMBL/GenBank/DDBJ databases">
        <title>Genomic analysis of Staphylococcus felis from a cat with skin infection.</title>
        <authorList>
            <person name="Aslantas O."/>
            <person name="Keskin O."/>
            <person name="Buyukaltay K."/>
            <person name="Gullu Yucetepe A."/>
        </authorList>
    </citation>
    <scope>NUCLEOTIDE SEQUENCE [LARGE SCALE GENOMIC DNA]</scope>
    <source>
        <strain evidence="2 3">HARRANVET</strain>
    </source>
</reference>
<feature type="domain" description="Gfo/Idh/MocA-like oxidoreductase N-terminal" evidence="1">
    <location>
        <begin position="1"/>
        <end position="103"/>
    </location>
</feature>
<dbReference type="SUPFAM" id="SSF51735">
    <property type="entry name" value="NAD(P)-binding Rossmann-fold domains"/>
    <property type="match status" value="1"/>
</dbReference>
<dbReference type="PANTHER" id="PTHR43377">
    <property type="entry name" value="BILIVERDIN REDUCTASE A"/>
    <property type="match status" value="1"/>
</dbReference>
<sequence length="351" mass="40879">MNILIIGMGFAGNIYHKALSHLKTKEKYNINIAYHSKRKNRLDTKYYSTIESALKNHSPSLIIVTVNDIYHFNILNKLKDYDGTILCEKPLVGNQEELDKFKNFFSYKTTLILSTVIRFSLASQKLKHFLRSKNYSIKKINFTWKKNRINDFRPTVGVISEIIHPLDTIQWLFDTKIDIQHILTTSSNYSVSRDMTILDSAFILGTIKDSIISGYSSFVSLQVERSIEIVLKDSDLNKHYYIILTFDKDEWFSDKLTIFQETKNGYSEILNFNSMNTQTNYDKKLERTLLMLKNIFNKDKDNSDLCLNQDAIDTQSLLNLISKISLNKEIDYEFSSKDILQKESTNFDRIG</sequence>
<evidence type="ECO:0000259" key="1">
    <source>
        <dbReference type="Pfam" id="PF01408"/>
    </source>
</evidence>
<gene>
    <name evidence="2" type="ORF">I9026_03830</name>
</gene>
<name>A0ABS0QMP9_9STAP</name>
<dbReference type="Gene3D" id="3.30.360.10">
    <property type="entry name" value="Dihydrodipicolinate Reductase, domain 2"/>
    <property type="match status" value="1"/>
</dbReference>
<accession>A0ABS0QMP9</accession>
<dbReference type="PANTHER" id="PTHR43377:SF1">
    <property type="entry name" value="BILIVERDIN REDUCTASE A"/>
    <property type="match status" value="1"/>
</dbReference>
<keyword evidence="3" id="KW-1185">Reference proteome</keyword>
<evidence type="ECO:0000313" key="2">
    <source>
        <dbReference type="EMBL" id="MBH9580495.1"/>
    </source>
</evidence>
<protein>
    <submittedName>
        <fullName evidence="2">Gfo/Idh/MocA family oxidoreductase</fullName>
    </submittedName>
</protein>
<proteinExistence type="predicted"/>
<dbReference type="RefSeq" id="WP_198092571.1">
    <property type="nucleotide sequence ID" value="NZ_JAEDAQ010000004.1"/>
</dbReference>
<evidence type="ECO:0000313" key="3">
    <source>
        <dbReference type="Proteomes" id="UP000597038"/>
    </source>
</evidence>